<dbReference type="Gene3D" id="1.10.10.10">
    <property type="entry name" value="Winged helix-like DNA-binding domain superfamily/Winged helix DNA-binding domain"/>
    <property type="match status" value="1"/>
</dbReference>
<organism evidence="1 2">
    <name type="scientific">candidate division WWE3 bacterium GW2011_GWF1_42_14</name>
    <dbReference type="NCBI Taxonomy" id="1619138"/>
    <lineage>
        <taxon>Bacteria</taxon>
        <taxon>Katanobacteria</taxon>
    </lineage>
</organism>
<comment type="caution">
    <text evidence="1">The sequence shown here is derived from an EMBL/GenBank/DDBJ whole genome shotgun (WGS) entry which is preliminary data.</text>
</comment>
<dbReference type="InterPro" id="IPR036388">
    <property type="entry name" value="WH-like_DNA-bd_sf"/>
</dbReference>
<sequence length="129" mass="15127">MFKLPRPQKNYTEVPNIVFDQLMPEITNLAALKCYFTLIRKCWGWEKVGDYLAMPQLLKLTKLSRPSVTAGMMWLEERGYIWIVKAGIPGDEKVMYFLCSEVTEHLERSVKEGLISPDTLYEMMMKERQ</sequence>
<reference evidence="1 2" key="1">
    <citation type="journal article" date="2015" name="Nature">
        <title>rRNA introns, odd ribosomes, and small enigmatic genomes across a large radiation of phyla.</title>
        <authorList>
            <person name="Brown C.T."/>
            <person name="Hug L.A."/>
            <person name="Thomas B.C."/>
            <person name="Sharon I."/>
            <person name="Castelle C.J."/>
            <person name="Singh A."/>
            <person name="Wilkins M.J."/>
            <person name="Williams K.H."/>
            <person name="Banfield J.F."/>
        </authorList>
    </citation>
    <scope>NUCLEOTIDE SEQUENCE [LARGE SCALE GENOMIC DNA]</scope>
</reference>
<dbReference type="AlphaFoldDB" id="A0A0G1AQF5"/>
<evidence type="ECO:0008006" key="3">
    <source>
        <dbReference type="Google" id="ProtNLM"/>
    </source>
</evidence>
<dbReference type="EMBL" id="LCCU01000027">
    <property type="protein sequence ID" value="KKS36321.1"/>
    <property type="molecule type" value="Genomic_DNA"/>
</dbReference>
<accession>A0A0G1AQF5</accession>
<gene>
    <name evidence="1" type="ORF">UV00_C0027G0007</name>
</gene>
<protein>
    <recommendedName>
        <fullName evidence="3">Bacteriophage lambda Replication protein O N-terminal domain-containing protein</fullName>
    </recommendedName>
</protein>
<name>A0A0G1AQF5_UNCKA</name>
<evidence type="ECO:0000313" key="1">
    <source>
        <dbReference type="EMBL" id="KKS36321.1"/>
    </source>
</evidence>
<dbReference type="Proteomes" id="UP000033847">
    <property type="component" value="Unassembled WGS sequence"/>
</dbReference>
<proteinExistence type="predicted"/>
<evidence type="ECO:0000313" key="2">
    <source>
        <dbReference type="Proteomes" id="UP000033847"/>
    </source>
</evidence>